<feature type="binding site" evidence="19">
    <location>
        <position position="63"/>
    </location>
    <ligand>
        <name>GTP</name>
        <dbReference type="ChEBI" id="CHEBI:37565"/>
    </ligand>
</feature>
<comment type="catalytic activity">
    <reaction evidence="3">
        <text>adenosylcob(III)inamide + GTP = adenosylcob(III)inamide phosphate + GDP + H(+)</text>
        <dbReference type="Rhea" id="RHEA:15765"/>
        <dbReference type="ChEBI" id="CHEBI:2480"/>
        <dbReference type="ChEBI" id="CHEBI:15378"/>
        <dbReference type="ChEBI" id="CHEBI:37565"/>
        <dbReference type="ChEBI" id="CHEBI:58189"/>
        <dbReference type="ChEBI" id="CHEBI:58502"/>
        <dbReference type="EC" id="2.7.1.156"/>
    </reaction>
</comment>
<evidence type="ECO:0000313" key="21">
    <source>
        <dbReference type="Proteomes" id="UP000295832"/>
    </source>
</evidence>
<proteinExistence type="inferred from homology"/>
<evidence type="ECO:0000256" key="10">
    <source>
        <dbReference type="ARBA" id="ARBA00022573"/>
    </source>
</evidence>
<evidence type="ECO:0000256" key="7">
    <source>
        <dbReference type="ARBA" id="ARBA00007490"/>
    </source>
</evidence>
<comment type="catalytic activity">
    <reaction evidence="1">
        <text>adenosylcob(III)inamide + ATP = adenosylcob(III)inamide phosphate + ADP + H(+)</text>
        <dbReference type="Rhea" id="RHEA:15769"/>
        <dbReference type="ChEBI" id="CHEBI:2480"/>
        <dbReference type="ChEBI" id="CHEBI:15378"/>
        <dbReference type="ChEBI" id="CHEBI:30616"/>
        <dbReference type="ChEBI" id="CHEBI:58502"/>
        <dbReference type="ChEBI" id="CHEBI:456216"/>
        <dbReference type="EC" id="2.7.1.156"/>
    </reaction>
</comment>
<dbReference type="RefSeq" id="WP_134115253.1">
    <property type="nucleotide sequence ID" value="NZ_SOEG01000004.1"/>
</dbReference>
<evidence type="ECO:0000256" key="8">
    <source>
        <dbReference type="ARBA" id="ARBA00012016"/>
    </source>
</evidence>
<evidence type="ECO:0000256" key="2">
    <source>
        <dbReference type="ARBA" id="ARBA00000711"/>
    </source>
</evidence>
<evidence type="ECO:0000313" key="20">
    <source>
        <dbReference type="EMBL" id="TDX52994.1"/>
    </source>
</evidence>
<keyword evidence="20" id="KW-0548">Nucleotidyltransferase</keyword>
<keyword evidence="14" id="KW-0067">ATP-binding</keyword>
<feature type="binding site" evidence="19">
    <location>
        <begin position="35"/>
        <end position="37"/>
    </location>
    <ligand>
        <name>GTP</name>
        <dbReference type="ChEBI" id="CHEBI:37565"/>
    </ligand>
</feature>
<dbReference type="NCBIfam" id="NF004469">
    <property type="entry name" value="PRK05800.1"/>
    <property type="match status" value="1"/>
</dbReference>
<evidence type="ECO:0000256" key="9">
    <source>
        <dbReference type="ARBA" id="ARBA00012523"/>
    </source>
</evidence>
<evidence type="ECO:0000256" key="19">
    <source>
        <dbReference type="PIRSR" id="PIRSR006135-2"/>
    </source>
</evidence>
<comment type="caution">
    <text evidence="20">The sequence shown here is derived from an EMBL/GenBank/DDBJ whole genome shotgun (WGS) entry which is preliminary data.</text>
</comment>
<dbReference type="AlphaFoldDB" id="A0A4R8H0Z3"/>
<dbReference type="EMBL" id="SOEG01000004">
    <property type="protein sequence ID" value="TDX52994.1"/>
    <property type="molecule type" value="Genomic_DNA"/>
</dbReference>
<feature type="binding site" evidence="19">
    <location>
        <position position="84"/>
    </location>
    <ligand>
        <name>GTP</name>
        <dbReference type="ChEBI" id="CHEBI:37565"/>
    </ligand>
</feature>
<dbReference type="InterPro" id="IPR027417">
    <property type="entry name" value="P-loop_NTPase"/>
</dbReference>
<dbReference type="PIRSF" id="PIRSF006135">
    <property type="entry name" value="CobU"/>
    <property type="match status" value="1"/>
</dbReference>
<evidence type="ECO:0000256" key="1">
    <source>
        <dbReference type="ARBA" id="ARBA00000312"/>
    </source>
</evidence>
<evidence type="ECO:0000256" key="4">
    <source>
        <dbReference type="ARBA" id="ARBA00003889"/>
    </source>
</evidence>
<feature type="active site" description="GMP-histidine intermediate" evidence="18">
    <location>
        <position position="51"/>
    </location>
</feature>
<evidence type="ECO:0000256" key="14">
    <source>
        <dbReference type="ARBA" id="ARBA00022840"/>
    </source>
</evidence>
<evidence type="ECO:0000256" key="5">
    <source>
        <dbReference type="ARBA" id="ARBA00004692"/>
    </source>
</evidence>
<keyword evidence="10" id="KW-0169">Cobalamin biosynthesis</keyword>
<dbReference type="GO" id="GO:0043752">
    <property type="term" value="F:adenosylcobinamide kinase activity"/>
    <property type="evidence" value="ECO:0007669"/>
    <property type="project" value="UniProtKB-EC"/>
</dbReference>
<comment type="similarity">
    <text evidence="7">Belongs to the CobU/CobP family.</text>
</comment>
<sequence length="197" mass="22190">MSQLILVLGGARSGKSSFAEEIVTKLGGKDVTYIATSESRDQEMVDRIEKHRKSRPQEWTTIEEVKNIAQVLDRVNKGSVVLLDCLTLLISNLLLQGEDLAEDEYDFNGQGREEEIIQEIEEIIAKVEEKNLILVIVSNELGQGLVPTYKLGRVYRDIVGRANQLLANSANEVYITYAGLPIEIKELGERVRKEFKE</sequence>
<evidence type="ECO:0000256" key="15">
    <source>
        <dbReference type="ARBA" id="ARBA00023134"/>
    </source>
</evidence>
<keyword evidence="15 19" id="KW-0342">GTP-binding</keyword>
<dbReference type="SUPFAM" id="SSF52540">
    <property type="entry name" value="P-loop containing nucleoside triphosphate hydrolases"/>
    <property type="match status" value="1"/>
</dbReference>
<comment type="catalytic activity">
    <reaction evidence="2">
        <text>adenosylcob(III)inamide phosphate + GTP + H(+) = adenosylcob(III)inamide-GDP + diphosphate</text>
        <dbReference type="Rhea" id="RHEA:22712"/>
        <dbReference type="ChEBI" id="CHEBI:15378"/>
        <dbReference type="ChEBI" id="CHEBI:33019"/>
        <dbReference type="ChEBI" id="CHEBI:37565"/>
        <dbReference type="ChEBI" id="CHEBI:58502"/>
        <dbReference type="ChEBI" id="CHEBI:60487"/>
        <dbReference type="EC" id="2.7.7.62"/>
    </reaction>
</comment>
<dbReference type="InterPro" id="IPR003203">
    <property type="entry name" value="CobU/CobP"/>
</dbReference>
<evidence type="ECO:0000256" key="16">
    <source>
        <dbReference type="ARBA" id="ARBA00029570"/>
    </source>
</evidence>
<accession>A0A4R8H0Z3</accession>
<dbReference type="PANTHER" id="PTHR34848">
    <property type="match status" value="1"/>
</dbReference>
<evidence type="ECO:0000256" key="13">
    <source>
        <dbReference type="ARBA" id="ARBA00022777"/>
    </source>
</evidence>
<feature type="binding site" evidence="19">
    <location>
        <begin position="9"/>
        <end position="16"/>
    </location>
    <ligand>
        <name>GTP</name>
        <dbReference type="ChEBI" id="CHEBI:37565"/>
    </ligand>
</feature>
<feature type="binding site" evidence="19">
    <location>
        <begin position="52"/>
        <end position="55"/>
    </location>
    <ligand>
        <name>GTP</name>
        <dbReference type="ChEBI" id="CHEBI:37565"/>
    </ligand>
</feature>
<protein>
    <recommendedName>
        <fullName evidence="16">Adenosylcobinamide kinase</fullName>
        <ecNumber evidence="8">2.7.1.156</ecNumber>
        <ecNumber evidence="9">2.7.7.62</ecNumber>
    </recommendedName>
    <alternativeName>
        <fullName evidence="17">Adenosylcobinamide-phosphate guanylyltransferase</fullName>
    </alternativeName>
</protein>
<dbReference type="PANTHER" id="PTHR34848:SF1">
    <property type="entry name" value="BIFUNCTIONAL ADENOSYLCOBALAMIN BIOSYNTHESIS PROTEIN COBU"/>
    <property type="match status" value="1"/>
</dbReference>
<comment type="pathway">
    <text evidence="6">Cofactor biosynthesis; adenosylcobalamin biosynthesis; adenosylcobalamin from cob(II)yrinate a,c-diamide: step 5/7.</text>
</comment>
<dbReference type="GO" id="GO:0005524">
    <property type="term" value="F:ATP binding"/>
    <property type="evidence" value="ECO:0007669"/>
    <property type="project" value="UniProtKB-KW"/>
</dbReference>
<comment type="function">
    <text evidence="4">Catalyzes ATP-dependent phosphorylation of adenosylcobinamide and addition of GMP to adenosylcobinamide phosphate.</text>
</comment>
<dbReference type="Gene3D" id="3.40.50.300">
    <property type="entry name" value="P-loop containing nucleotide triphosphate hydrolases"/>
    <property type="match status" value="1"/>
</dbReference>
<dbReference type="CDD" id="cd00544">
    <property type="entry name" value="CobU"/>
    <property type="match status" value="1"/>
</dbReference>
<keyword evidence="12 19" id="KW-0547">Nucleotide-binding</keyword>
<evidence type="ECO:0000256" key="11">
    <source>
        <dbReference type="ARBA" id="ARBA00022679"/>
    </source>
</evidence>
<evidence type="ECO:0000256" key="3">
    <source>
        <dbReference type="ARBA" id="ARBA00001522"/>
    </source>
</evidence>
<keyword evidence="21" id="KW-1185">Reference proteome</keyword>
<dbReference type="GO" id="GO:0005525">
    <property type="term" value="F:GTP binding"/>
    <property type="evidence" value="ECO:0007669"/>
    <property type="project" value="UniProtKB-KW"/>
</dbReference>
<evidence type="ECO:0000256" key="17">
    <source>
        <dbReference type="ARBA" id="ARBA00030571"/>
    </source>
</evidence>
<dbReference type="UniPathway" id="UPA00148">
    <property type="reaction ID" value="UER00236"/>
</dbReference>
<evidence type="ECO:0000256" key="18">
    <source>
        <dbReference type="PIRSR" id="PIRSR006135-1"/>
    </source>
</evidence>
<evidence type="ECO:0000256" key="6">
    <source>
        <dbReference type="ARBA" id="ARBA00005159"/>
    </source>
</evidence>
<dbReference type="GO" id="GO:0009236">
    <property type="term" value="P:cobalamin biosynthetic process"/>
    <property type="evidence" value="ECO:0007669"/>
    <property type="project" value="UniProtKB-UniPathway"/>
</dbReference>
<reference evidence="20 21" key="1">
    <citation type="submission" date="2019-03" db="EMBL/GenBank/DDBJ databases">
        <title>Subsurface microbial communities from deep shales in Ohio and West Virginia, USA.</title>
        <authorList>
            <person name="Wrighton K."/>
        </authorList>
    </citation>
    <scope>NUCLEOTIDE SEQUENCE [LARGE SCALE GENOMIC DNA]</scope>
    <source>
        <strain evidence="20 21">MSL 6dP</strain>
    </source>
</reference>
<keyword evidence="13 20" id="KW-0418">Kinase</keyword>
<name>A0A4R8H0Z3_9FIRM</name>
<dbReference type="GO" id="GO:0008820">
    <property type="term" value="F:cobinamide phosphate guanylyltransferase activity"/>
    <property type="evidence" value="ECO:0007669"/>
    <property type="project" value="UniProtKB-EC"/>
</dbReference>
<keyword evidence="11 20" id="KW-0808">Transferase</keyword>
<evidence type="ECO:0000256" key="12">
    <source>
        <dbReference type="ARBA" id="ARBA00022741"/>
    </source>
</evidence>
<dbReference type="STRING" id="926561.GCA_000379025_00455"/>
<dbReference type="EC" id="2.7.7.62" evidence="9"/>
<gene>
    <name evidence="20" type="ORF">C7959_104122</name>
</gene>
<dbReference type="Proteomes" id="UP000295832">
    <property type="component" value="Unassembled WGS sequence"/>
</dbReference>
<dbReference type="Pfam" id="PF02283">
    <property type="entry name" value="CobU"/>
    <property type="match status" value="1"/>
</dbReference>
<organism evidence="20 21">
    <name type="scientific">Orenia marismortui</name>
    <dbReference type="NCBI Taxonomy" id="46469"/>
    <lineage>
        <taxon>Bacteria</taxon>
        <taxon>Bacillati</taxon>
        <taxon>Bacillota</taxon>
        <taxon>Clostridia</taxon>
        <taxon>Halanaerobiales</taxon>
        <taxon>Halobacteroidaceae</taxon>
        <taxon>Orenia</taxon>
    </lineage>
</organism>
<dbReference type="EC" id="2.7.1.156" evidence="8"/>
<comment type="pathway">
    <text evidence="5">Cofactor biosynthesis; adenosylcobalamin biosynthesis; adenosylcobalamin from cob(II)yrinate a,c-diamide: step 6/7.</text>
</comment>